<dbReference type="PANTHER" id="PTHR33240:SF15">
    <property type="entry name" value="GAG-PRO-LIKE PROTEIN"/>
    <property type="match status" value="1"/>
</dbReference>
<gene>
    <name evidence="1" type="ORF">Adt_03581</name>
</gene>
<accession>A0ABD1W105</accession>
<proteinExistence type="predicted"/>
<organism evidence="1 2">
    <name type="scientific">Abeliophyllum distichum</name>
    <dbReference type="NCBI Taxonomy" id="126358"/>
    <lineage>
        <taxon>Eukaryota</taxon>
        <taxon>Viridiplantae</taxon>
        <taxon>Streptophyta</taxon>
        <taxon>Embryophyta</taxon>
        <taxon>Tracheophyta</taxon>
        <taxon>Spermatophyta</taxon>
        <taxon>Magnoliopsida</taxon>
        <taxon>eudicotyledons</taxon>
        <taxon>Gunneridae</taxon>
        <taxon>Pentapetalae</taxon>
        <taxon>asterids</taxon>
        <taxon>lamiids</taxon>
        <taxon>Lamiales</taxon>
        <taxon>Oleaceae</taxon>
        <taxon>Forsythieae</taxon>
        <taxon>Abeliophyllum</taxon>
    </lineage>
</organism>
<dbReference type="EMBL" id="JBFOLK010000001">
    <property type="protein sequence ID" value="KAL2542603.1"/>
    <property type="molecule type" value="Genomic_DNA"/>
</dbReference>
<sequence>MSVSRINIHRKLVDDGSSVNVLHLRTFKKMKIDEWHVRPFLKSLQEGTRDFVDPKGYVTFMVELGLPSFQRRIIADFVIVDLTSNYNAILGRPILHELKEAASIYHYAMKFSTLHGVGIVQRSQTVARSYNITFLWVEVDMLHEDPRCPDLRSEQNELKEEPIEELGRLDPRLNQHEQKVEPVRSTSIILRRPYALGKNLTN</sequence>
<evidence type="ECO:0000313" key="2">
    <source>
        <dbReference type="Proteomes" id="UP001604336"/>
    </source>
</evidence>
<dbReference type="PANTHER" id="PTHR33240">
    <property type="entry name" value="OS08G0508500 PROTEIN"/>
    <property type="match status" value="1"/>
</dbReference>
<name>A0ABD1W105_9LAMI</name>
<reference evidence="2" key="1">
    <citation type="submission" date="2024-07" db="EMBL/GenBank/DDBJ databases">
        <title>Two chromosome-level genome assemblies of Korean endemic species Abeliophyllum distichum and Forsythia ovata (Oleaceae).</title>
        <authorList>
            <person name="Jang H."/>
        </authorList>
    </citation>
    <scope>NUCLEOTIDE SEQUENCE [LARGE SCALE GENOMIC DNA]</scope>
</reference>
<comment type="caution">
    <text evidence="1">The sequence shown here is derived from an EMBL/GenBank/DDBJ whole genome shotgun (WGS) entry which is preliminary data.</text>
</comment>
<protein>
    <submittedName>
        <fullName evidence="1">Uncharacterized protein</fullName>
    </submittedName>
</protein>
<keyword evidence="2" id="KW-1185">Reference proteome</keyword>
<dbReference type="InterPro" id="IPR021109">
    <property type="entry name" value="Peptidase_aspartic_dom_sf"/>
</dbReference>
<dbReference type="Gene3D" id="2.40.70.10">
    <property type="entry name" value="Acid Proteases"/>
    <property type="match status" value="1"/>
</dbReference>
<dbReference type="Proteomes" id="UP001604336">
    <property type="component" value="Unassembled WGS sequence"/>
</dbReference>
<evidence type="ECO:0000313" key="1">
    <source>
        <dbReference type="EMBL" id="KAL2542603.1"/>
    </source>
</evidence>
<dbReference type="AlphaFoldDB" id="A0ABD1W105"/>
<dbReference type="CDD" id="cd00303">
    <property type="entry name" value="retropepsin_like"/>
    <property type="match status" value="1"/>
</dbReference>